<evidence type="ECO:0000313" key="3">
    <source>
        <dbReference type="Proteomes" id="UP000449846"/>
    </source>
</evidence>
<protein>
    <submittedName>
        <fullName evidence="2">DDE-type integrase/transposase/recombinase</fullName>
    </submittedName>
</protein>
<gene>
    <name evidence="2" type="ORF">GL300_16955</name>
</gene>
<organism evidence="2 3">
    <name type="scientific">Paracoccus litorisediminis</name>
    <dbReference type="NCBI Taxonomy" id="2006130"/>
    <lineage>
        <taxon>Bacteria</taxon>
        <taxon>Pseudomonadati</taxon>
        <taxon>Pseudomonadota</taxon>
        <taxon>Alphaproteobacteria</taxon>
        <taxon>Rhodobacterales</taxon>
        <taxon>Paracoccaceae</taxon>
        <taxon>Paracoccus</taxon>
    </lineage>
</organism>
<accession>A0A844HKX9</accession>
<dbReference type="RefSeq" id="WP_155040843.1">
    <property type="nucleotide sequence ID" value="NZ_WMIG01000011.1"/>
</dbReference>
<dbReference type="OrthoDB" id="5287589at2"/>
<reference evidence="2 3" key="1">
    <citation type="submission" date="2019-11" db="EMBL/GenBank/DDBJ databases">
        <authorList>
            <person name="Dong K."/>
        </authorList>
    </citation>
    <scope>NUCLEOTIDE SEQUENCE [LARGE SCALE GENOMIC DNA]</scope>
    <source>
        <strain evidence="2 3">NBRC 112902</strain>
    </source>
</reference>
<dbReference type="InterPro" id="IPR012337">
    <property type="entry name" value="RNaseH-like_sf"/>
</dbReference>
<evidence type="ECO:0000256" key="1">
    <source>
        <dbReference type="SAM" id="MobiDB-lite"/>
    </source>
</evidence>
<dbReference type="Gene3D" id="3.30.420.10">
    <property type="entry name" value="Ribonuclease H-like superfamily/Ribonuclease H"/>
    <property type="match status" value="1"/>
</dbReference>
<dbReference type="InterPro" id="IPR036397">
    <property type="entry name" value="RNaseH_sf"/>
</dbReference>
<proteinExistence type="predicted"/>
<evidence type="ECO:0000313" key="2">
    <source>
        <dbReference type="EMBL" id="MTH60903.1"/>
    </source>
</evidence>
<comment type="caution">
    <text evidence="2">The sequence shown here is derived from an EMBL/GenBank/DDBJ whole genome shotgun (WGS) entry which is preliminary data.</text>
</comment>
<dbReference type="SUPFAM" id="SSF53098">
    <property type="entry name" value="Ribonuclease H-like"/>
    <property type="match status" value="1"/>
</dbReference>
<dbReference type="AlphaFoldDB" id="A0A844HKX9"/>
<dbReference type="GO" id="GO:0003676">
    <property type="term" value="F:nucleic acid binding"/>
    <property type="evidence" value="ECO:0007669"/>
    <property type="project" value="InterPro"/>
</dbReference>
<keyword evidence="3" id="KW-1185">Reference proteome</keyword>
<sequence>MKTPALYAVPLGTLLILDGYRWTVVGKEETGYAVEGQDSAQTALISYERVDAAIRMMQCEVVSPAAQEKNKELLAYTGGYDHIDQLSEEEREDIHARLALVLAMIELEKQGNKLTQRFLDRPDIASKLRRRAGEISGKKNLFRASRGGSVKPAMAMPKGRTLQKYLKLFRRFGENPVVLMHREHKKGPQDEKRKRLDNFQERFIAYVMEHWLRPVKTKLASLYRLAKEAFEPSPEAIAAGIKLPSITTIRTRLKQFSQTAKVIAREGARQAPNLKAAGSTDIRAIEYGEDTETDEVCLSIFADASGKVRVKPLHPDKAKEKFKKGEIRRLWLHVKVDVATRLPLGWVIADNPSADSALELIRMAMRDKTREARRYGCKHDPAPPVRIRTNISDNGTAMRNAKVRGAQLGVGATTIDGRTHHATDKPYVERFFGTMQWDLLNFLPGYAGSRPGELPGYNPVAEAGLTPDELYGVITRYMVDEYPFTPHNGTGMFGATPRQKLAEVIQAYGEIKAPSARDRRLHLGLKAECSVTSEGVLFKGVPYNSGELQRFMDSRNDKRVTVHVDPDYPGLASITLEGHPGEITAKLRMTALKDLTLDEIFDVMAGAVESNPQRRQLDDAALKAARARRARENGFFTPSNDPSTYNRLDKLQKQADTLLGVECVNVGRPLDTVPPGQIMSRNRVGWAAIDQRTNTRAITDATTTESKPPSPLFSPIKESKF</sequence>
<dbReference type="EMBL" id="WMIG01000011">
    <property type="protein sequence ID" value="MTH60903.1"/>
    <property type="molecule type" value="Genomic_DNA"/>
</dbReference>
<dbReference type="Gene3D" id="1.10.10.60">
    <property type="entry name" value="Homeodomain-like"/>
    <property type="match status" value="1"/>
</dbReference>
<feature type="region of interest" description="Disordered" evidence="1">
    <location>
        <begin position="699"/>
        <end position="721"/>
    </location>
</feature>
<name>A0A844HKX9_9RHOB</name>
<dbReference type="Proteomes" id="UP000449846">
    <property type="component" value="Unassembled WGS sequence"/>
</dbReference>